<dbReference type="GO" id="GO:0003676">
    <property type="term" value="F:nucleic acid binding"/>
    <property type="evidence" value="ECO:0007669"/>
    <property type="project" value="InterPro"/>
</dbReference>
<dbReference type="STRING" id="203119.Cthe_1277"/>
<dbReference type="PROSITE" id="PS00092">
    <property type="entry name" value="N6_MTASE"/>
    <property type="match status" value="1"/>
</dbReference>
<sequence>MTIKYDNIKYHCNHNIQCQLEEFVILRVISGTAKGHKLKTIKGLATRPTSDKVKGAVFNILAAFVPGTNVLDIYAGTGSLGIEALSRGADSAVFVDKSRECFFTIKENLVHTKLESKATVIAGDVFVTLNKFSKNNKKFDIIFLDPPYGKGLVEKTLKSIAENDIIVHEGIIVAEHDIEDAVPEEVDGLERYRWEKYGNTAVSFYRLKSV</sequence>
<dbReference type="Pfam" id="PF03602">
    <property type="entry name" value="Cons_hypoth95"/>
    <property type="match status" value="1"/>
</dbReference>
<evidence type="ECO:0000256" key="1">
    <source>
        <dbReference type="ARBA" id="ARBA00022603"/>
    </source>
</evidence>
<keyword evidence="4" id="KW-1185">Reference proteome</keyword>
<dbReference type="CDD" id="cd02440">
    <property type="entry name" value="AdoMet_MTases"/>
    <property type="match status" value="1"/>
</dbReference>
<evidence type="ECO:0000313" key="3">
    <source>
        <dbReference type="EMBL" id="ABN52509.1"/>
    </source>
</evidence>
<dbReference type="AlphaFoldDB" id="A3DEY0"/>
<keyword evidence="1 3" id="KW-0489">Methyltransferase</keyword>
<dbReference type="InterPro" id="IPR004398">
    <property type="entry name" value="RNA_MeTrfase_RsmD"/>
</dbReference>
<keyword evidence="2" id="KW-0808">Transferase</keyword>
<dbReference type="SUPFAM" id="SSF53335">
    <property type="entry name" value="S-adenosyl-L-methionine-dependent methyltransferases"/>
    <property type="match status" value="1"/>
</dbReference>
<dbReference type="KEGG" id="cth:Cthe_1277"/>
<name>A3DEY0_ACET2</name>
<dbReference type="PANTHER" id="PTHR43542:SF1">
    <property type="entry name" value="METHYLTRANSFERASE"/>
    <property type="match status" value="1"/>
</dbReference>
<dbReference type="Proteomes" id="UP000002145">
    <property type="component" value="Chromosome"/>
</dbReference>
<evidence type="ECO:0000256" key="2">
    <source>
        <dbReference type="ARBA" id="ARBA00022679"/>
    </source>
</evidence>
<proteinExistence type="predicted"/>
<dbReference type="NCBIfam" id="TIGR00095">
    <property type="entry name" value="16S rRNA (guanine(966)-N(2))-methyltransferase RsmD"/>
    <property type="match status" value="1"/>
</dbReference>
<dbReference type="GO" id="GO:0031167">
    <property type="term" value="P:rRNA methylation"/>
    <property type="evidence" value="ECO:0007669"/>
    <property type="project" value="InterPro"/>
</dbReference>
<gene>
    <name evidence="3" type="ordered locus">Cthe_1277</name>
</gene>
<dbReference type="Gene3D" id="3.40.50.150">
    <property type="entry name" value="Vaccinia Virus protein VP39"/>
    <property type="match status" value="1"/>
</dbReference>
<organism evidence="3 4">
    <name type="scientific">Acetivibrio thermocellus (strain ATCC 27405 / DSM 1237 / JCM 9322 / NBRC 103400 / NCIMB 10682 / NRRL B-4536 / VPI 7372)</name>
    <name type="common">Clostridium thermocellum</name>
    <dbReference type="NCBI Taxonomy" id="203119"/>
    <lineage>
        <taxon>Bacteria</taxon>
        <taxon>Bacillati</taxon>
        <taxon>Bacillota</taxon>
        <taxon>Clostridia</taxon>
        <taxon>Eubacteriales</taxon>
        <taxon>Oscillospiraceae</taxon>
        <taxon>Acetivibrio</taxon>
    </lineage>
</organism>
<reference evidence="4" key="1">
    <citation type="submission" date="2007-02" db="EMBL/GenBank/DDBJ databases">
        <title>Complete sequence of Clostridium thermocellum ATCC 27405.</title>
        <authorList>
            <consortium name="US DOE Joint Genome Institute"/>
            <person name="Copeland A."/>
            <person name="Lucas S."/>
            <person name="Lapidus A."/>
            <person name="Barry K."/>
            <person name="Detter J.C."/>
            <person name="Glavina del Rio T."/>
            <person name="Hammon N."/>
            <person name="Israni S."/>
            <person name="Dalin E."/>
            <person name="Tice H."/>
            <person name="Pitluck S."/>
            <person name="Chertkov O."/>
            <person name="Brettin T."/>
            <person name="Bruce D."/>
            <person name="Han C."/>
            <person name="Tapia R."/>
            <person name="Gilna P."/>
            <person name="Schmutz J."/>
            <person name="Larimer F."/>
            <person name="Land M."/>
            <person name="Hauser L."/>
            <person name="Kyrpides N."/>
            <person name="Mikhailova N."/>
            <person name="Wu J.H.D."/>
            <person name="Newcomb M."/>
            <person name="Richardson P."/>
        </authorList>
    </citation>
    <scope>NUCLEOTIDE SEQUENCE [LARGE SCALE GENOMIC DNA]</scope>
    <source>
        <strain evidence="4">ATCC 27405 / DSM 1237 / JCM 9322 / NBRC 103400 / NCIMB 10682 / NRRL B-4536 / VPI 7372</strain>
    </source>
</reference>
<protein>
    <submittedName>
        <fullName evidence="3">Methyltransferase</fullName>
    </submittedName>
</protein>
<dbReference type="EMBL" id="CP000568">
    <property type="protein sequence ID" value="ABN52509.1"/>
    <property type="molecule type" value="Genomic_DNA"/>
</dbReference>
<dbReference type="PIRSF" id="PIRSF004553">
    <property type="entry name" value="CHP00095"/>
    <property type="match status" value="1"/>
</dbReference>
<evidence type="ECO:0000313" key="4">
    <source>
        <dbReference type="Proteomes" id="UP000002145"/>
    </source>
</evidence>
<accession>A3DEY0</accession>
<dbReference type="eggNOG" id="COG0742">
    <property type="taxonomic scope" value="Bacteria"/>
</dbReference>
<dbReference type="GO" id="GO:0008168">
    <property type="term" value="F:methyltransferase activity"/>
    <property type="evidence" value="ECO:0007669"/>
    <property type="project" value="UniProtKB-KW"/>
</dbReference>
<dbReference type="PANTHER" id="PTHR43542">
    <property type="entry name" value="METHYLTRANSFERASE"/>
    <property type="match status" value="1"/>
</dbReference>
<dbReference type="InterPro" id="IPR002052">
    <property type="entry name" value="DNA_methylase_N6_adenine_CS"/>
</dbReference>
<dbReference type="InterPro" id="IPR029063">
    <property type="entry name" value="SAM-dependent_MTases_sf"/>
</dbReference>
<dbReference type="HOGENOM" id="CLU_075826_0_2_9"/>
<reference evidence="3 4" key="2">
    <citation type="journal article" date="2013" name="Biotechnol. Biofuels">
        <title>Global transcriptome analysis of Clostridium thermocellum ATCC 27405 during growth on dilute acid pretreated Populus and switchgrass.</title>
        <authorList>
            <person name="Wilson C.M."/>
            <person name="Rodriguez M.Jr."/>
            <person name="Johnson C.M."/>
            <person name="Martin S.L."/>
            <person name="Chu T.M."/>
            <person name="Wolfinger R.D."/>
            <person name="Hauser L.J."/>
            <person name="Land M.L."/>
            <person name="Klingeman D.M."/>
            <person name="Syed M.H."/>
            <person name="Ragauskas A.J."/>
            <person name="Tschaplinski T.J."/>
            <person name="Mielenz J.R."/>
            <person name="Brown S.D."/>
        </authorList>
    </citation>
    <scope>NUCLEOTIDE SEQUENCE [LARGE SCALE GENOMIC DNA]</scope>
    <source>
        <strain evidence="4">ATCC 27405 / DSM 1237 / JCM 9322 / NBRC 103400 / NCIMB 10682 / NRRL B-4536 / VPI 7372</strain>
    </source>
</reference>